<dbReference type="Proteomes" id="UP001163166">
    <property type="component" value="Chromosome"/>
</dbReference>
<name>A0AAX3DZM3_RHOPL</name>
<evidence type="ECO:0000256" key="1">
    <source>
        <dbReference type="SAM" id="SignalP"/>
    </source>
</evidence>
<feature type="signal peptide" evidence="1">
    <location>
        <begin position="1"/>
        <end position="23"/>
    </location>
</feature>
<accession>A0AAX3DZM3</accession>
<reference evidence="2" key="1">
    <citation type="journal article" date="2022" name="Biol. Control">
        <title>In silico genomic analysis of Rhodopseudomonas palustris strains revealed potential biocontrol agents and crop yield enhancers.</title>
        <authorList>
            <person name="Surachat K."/>
            <person name="Kantachote D."/>
            <person name="Deachamag P."/>
            <person name="Wonglapsuwan M."/>
        </authorList>
    </citation>
    <scope>NUCLEOTIDE SEQUENCE</scope>
    <source>
        <strain evidence="2">TLS06</strain>
    </source>
</reference>
<proteinExistence type="predicted"/>
<keyword evidence="1" id="KW-0732">Signal</keyword>
<protein>
    <submittedName>
        <fullName evidence="2">Uncharacterized protein</fullName>
    </submittedName>
</protein>
<gene>
    <name evidence="2" type="ORF">KQX62_02760</name>
</gene>
<evidence type="ECO:0000313" key="3">
    <source>
        <dbReference type="Proteomes" id="UP001163166"/>
    </source>
</evidence>
<sequence>MKMGYVLAAVAAAAISLPSIASAETTIIKKKVYRDGPRAEMMHRDHGWHRGWRHHHRHGDRVVVIHKHRY</sequence>
<feature type="chain" id="PRO_5043813767" evidence="1">
    <location>
        <begin position="24"/>
        <end position="70"/>
    </location>
</feature>
<organism evidence="2 3">
    <name type="scientific">Rhodopseudomonas palustris</name>
    <dbReference type="NCBI Taxonomy" id="1076"/>
    <lineage>
        <taxon>Bacteria</taxon>
        <taxon>Pseudomonadati</taxon>
        <taxon>Pseudomonadota</taxon>
        <taxon>Alphaproteobacteria</taxon>
        <taxon>Hyphomicrobiales</taxon>
        <taxon>Nitrobacteraceae</taxon>
        <taxon>Rhodopseudomonas</taxon>
    </lineage>
</organism>
<dbReference type="EMBL" id="CP076676">
    <property type="protein sequence ID" value="UYO40254.1"/>
    <property type="molecule type" value="Genomic_DNA"/>
</dbReference>
<evidence type="ECO:0000313" key="2">
    <source>
        <dbReference type="EMBL" id="UYO40254.1"/>
    </source>
</evidence>
<dbReference type="AlphaFoldDB" id="A0AAX3DZM3"/>
<dbReference type="RefSeq" id="WP_264075335.1">
    <property type="nucleotide sequence ID" value="NZ_CP076676.1"/>
</dbReference>